<dbReference type="KEGG" id="rbi:RB2501_04460"/>
<dbReference type="RefSeq" id="WP_012813815.1">
    <property type="nucleotide sequence ID" value="NC_013222.1"/>
</dbReference>
<dbReference type="AlphaFoldDB" id="A4CGR2"/>
<evidence type="ECO:0000313" key="3">
    <source>
        <dbReference type="Proteomes" id="UP000009049"/>
    </source>
</evidence>
<sequence length="125" mass="13207">MKKLLLLFLVISSQPILAQIEQDKLLHYGAGVASGAAGAFIAHEISGGNRWWTLTGAVGGSLIAGLAKEAIDKNRYGVWDNGDLAATVAGGVTVGVVIELFRGKNRRGRTNASRSFRGFRVVAGR</sequence>
<feature type="chain" id="PRO_5002667352" description="Glycine zipper 2TM domain-containing protein" evidence="1">
    <location>
        <begin position="19"/>
        <end position="125"/>
    </location>
</feature>
<organism evidence="2 3">
    <name type="scientific">Robiginitalea biformata (strain ATCC BAA-864 / DSM 15991 / KCTC 12146 / HTCC2501)</name>
    <dbReference type="NCBI Taxonomy" id="313596"/>
    <lineage>
        <taxon>Bacteria</taxon>
        <taxon>Pseudomonadati</taxon>
        <taxon>Bacteroidota</taxon>
        <taxon>Flavobacteriia</taxon>
        <taxon>Flavobacteriales</taxon>
        <taxon>Flavobacteriaceae</taxon>
        <taxon>Robiginitalea</taxon>
    </lineage>
</organism>
<dbReference type="EMBL" id="CP001712">
    <property type="protein sequence ID" value="EAR16120.1"/>
    <property type="molecule type" value="Genomic_DNA"/>
</dbReference>
<proteinExistence type="predicted"/>
<protein>
    <recommendedName>
        <fullName evidence="4">Glycine zipper 2TM domain-containing protein</fullName>
    </recommendedName>
</protein>
<dbReference type="STRING" id="313596.RB2501_04460"/>
<dbReference type="OrthoDB" id="1446979at2"/>
<accession>A4CGR2</accession>
<evidence type="ECO:0000313" key="2">
    <source>
        <dbReference type="EMBL" id="EAR16120.1"/>
    </source>
</evidence>
<keyword evidence="3" id="KW-1185">Reference proteome</keyword>
<reference evidence="2 3" key="1">
    <citation type="journal article" date="2009" name="J. Bacteriol.">
        <title>Complete genome sequence of Robiginitalea biformata HTCC2501.</title>
        <authorList>
            <person name="Oh H.M."/>
            <person name="Giovannoni S.J."/>
            <person name="Lee K."/>
            <person name="Ferriera S."/>
            <person name="Johnson J."/>
            <person name="Cho J.C."/>
        </authorList>
    </citation>
    <scope>NUCLEOTIDE SEQUENCE [LARGE SCALE GENOMIC DNA]</scope>
    <source>
        <strain evidence="3">ATCC BAA-864 / HTCC2501 / KCTC 12146</strain>
    </source>
</reference>
<feature type="signal peptide" evidence="1">
    <location>
        <begin position="1"/>
        <end position="18"/>
    </location>
</feature>
<evidence type="ECO:0008006" key="4">
    <source>
        <dbReference type="Google" id="ProtNLM"/>
    </source>
</evidence>
<evidence type="ECO:0000256" key="1">
    <source>
        <dbReference type="SAM" id="SignalP"/>
    </source>
</evidence>
<dbReference type="eggNOG" id="COG5544">
    <property type="taxonomic scope" value="Bacteria"/>
</dbReference>
<dbReference type="HOGENOM" id="CLU_1991001_0_0_10"/>
<gene>
    <name evidence="2" type="ordered locus">RB2501_04460</name>
</gene>
<keyword evidence="1" id="KW-0732">Signal</keyword>
<dbReference type="Proteomes" id="UP000009049">
    <property type="component" value="Chromosome"/>
</dbReference>
<name>A4CGR2_ROBBH</name>